<dbReference type="Pfam" id="PF00135">
    <property type="entry name" value="COesterase"/>
    <property type="match status" value="1"/>
</dbReference>
<reference evidence="5" key="1">
    <citation type="submission" date="2021-12" db="EMBL/GenBank/DDBJ databases">
        <authorList>
            <person name="Zaccaron A."/>
            <person name="Stergiopoulos I."/>
        </authorList>
    </citation>
    <scope>NUCLEOTIDE SEQUENCE</scope>
    <source>
        <strain evidence="5">Race5_Kim</strain>
    </source>
</reference>
<dbReference type="PANTHER" id="PTHR11559">
    <property type="entry name" value="CARBOXYLESTERASE"/>
    <property type="match status" value="1"/>
</dbReference>
<evidence type="ECO:0000256" key="1">
    <source>
        <dbReference type="ARBA" id="ARBA00005964"/>
    </source>
</evidence>
<proteinExistence type="inferred from homology"/>
<dbReference type="KEGG" id="ffu:CLAFUR5_00935"/>
<keyword evidence="6" id="KW-1185">Reference proteome</keyword>
<dbReference type="InterPro" id="IPR019826">
    <property type="entry name" value="Carboxylesterase_B_AS"/>
</dbReference>
<sequence>MSRIITWYGLRYAAPPTGVKRWRAPNPIAQYGGYRSSCHTRCLVSRSNLFPTWLLPISTSIGGQEDGLTVDVLVPDKPAASKLPVFVEIHRGGYTTGSAPTTPGYAMVNQSKGNLIFVQVQYRLGAFGFLNSPEVRQDGTANAGLLDQRLAMDWAQKYIANFGGDPQRVTVHGGSAGGGSVTNQIILDSGASRPPFRYVIAEYPWWQPFHNETIISIQYNDLLAHSGCTNWSCLRQLPSDKLANAAQMTYMTDYNGRPPVHGQVYGYGDFYYGPSVDGEIIQGRPSVELAAGRFSKVPLLTNRETYEGDLFTNPAIITTSQSMSDLETLWQQATPHFFSRLFS</sequence>
<dbReference type="SUPFAM" id="SSF53474">
    <property type="entry name" value="alpha/beta-Hydrolases"/>
    <property type="match status" value="1"/>
</dbReference>
<reference evidence="5" key="2">
    <citation type="journal article" date="2022" name="Microb. Genom.">
        <title>A chromosome-scale genome assembly of the tomato pathogen Cladosporium fulvum reveals a compartmentalized genome architecture and the presence of a dispensable chromosome.</title>
        <authorList>
            <person name="Zaccaron A.Z."/>
            <person name="Chen L.H."/>
            <person name="Samaras A."/>
            <person name="Stergiopoulos I."/>
        </authorList>
    </citation>
    <scope>NUCLEOTIDE SEQUENCE</scope>
    <source>
        <strain evidence="5">Race5_Kim</strain>
    </source>
</reference>
<dbReference type="GO" id="GO:0016787">
    <property type="term" value="F:hydrolase activity"/>
    <property type="evidence" value="ECO:0007669"/>
    <property type="project" value="UniProtKB-KW"/>
</dbReference>
<dbReference type="GeneID" id="71980813"/>
<evidence type="ECO:0000313" key="6">
    <source>
        <dbReference type="Proteomes" id="UP000756132"/>
    </source>
</evidence>
<feature type="domain" description="Carboxylesterase type B" evidence="4">
    <location>
        <begin position="5"/>
        <end position="316"/>
    </location>
</feature>
<gene>
    <name evidence="5" type="ORF">CLAFUR5_00935</name>
</gene>
<evidence type="ECO:0000256" key="3">
    <source>
        <dbReference type="RuleBase" id="RU361235"/>
    </source>
</evidence>
<dbReference type="EMBL" id="CP090163">
    <property type="protein sequence ID" value="UJO11596.1"/>
    <property type="molecule type" value="Genomic_DNA"/>
</dbReference>
<dbReference type="PROSITE" id="PS00122">
    <property type="entry name" value="CARBOXYLESTERASE_B_1"/>
    <property type="match status" value="1"/>
</dbReference>
<dbReference type="InterPro" id="IPR029058">
    <property type="entry name" value="AB_hydrolase_fold"/>
</dbReference>
<evidence type="ECO:0000256" key="2">
    <source>
        <dbReference type="ARBA" id="ARBA00022801"/>
    </source>
</evidence>
<dbReference type="RefSeq" id="XP_047755962.1">
    <property type="nucleotide sequence ID" value="XM_047900083.1"/>
</dbReference>
<evidence type="ECO:0000259" key="4">
    <source>
        <dbReference type="Pfam" id="PF00135"/>
    </source>
</evidence>
<dbReference type="EC" id="3.1.1.-" evidence="3"/>
<dbReference type="Proteomes" id="UP000756132">
    <property type="component" value="Chromosome 1"/>
</dbReference>
<dbReference type="Gene3D" id="3.40.50.1820">
    <property type="entry name" value="alpha/beta hydrolase"/>
    <property type="match status" value="1"/>
</dbReference>
<dbReference type="InterPro" id="IPR002018">
    <property type="entry name" value="CarbesteraseB"/>
</dbReference>
<protein>
    <recommendedName>
        <fullName evidence="3">Carboxylic ester hydrolase</fullName>
        <ecNumber evidence="3">3.1.1.-</ecNumber>
    </recommendedName>
</protein>
<comment type="similarity">
    <text evidence="1 3">Belongs to the type-B carboxylesterase/lipase family.</text>
</comment>
<name>A0A9Q8P3B8_PASFU</name>
<keyword evidence="2 3" id="KW-0378">Hydrolase</keyword>
<organism evidence="5 6">
    <name type="scientific">Passalora fulva</name>
    <name type="common">Tomato leaf mold</name>
    <name type="synonym">Cladosporium fulvum</name>
    <dbReference type="NCBI Taxonomy" id="5499"/>
    <lineage>
        <taxon>Eukaryota</taxon>
        <taxon>Fungi</taxon>
        <taxon>Dikarya</taxon>
        <taxon>Ascomycota</taxon>
        <taxon>Pezizomycotina</taxon>
        <taxon>Dothideomycetes</taxon>
        <taxon>Dothideomycetidae</taxon>
        <taxon>Mycosphaerellales</taxon>
        <taxon>Mycosphaerellaceae</taxon>
        <taxon>Fulvia</taxon>
    </lineage>
</organism>
<dbReference type="AlphaFoldDB" id="A0A9Q8P3B8"/>
<dbReference type="InterPro" id="IPR050309">
    <property type="entry name" value="Type-B_Carboxylest/Lipase"/>
</dbReference>
<evidence type="ECO:0000313" key="5">
    <source>
        <dbReference type="EMBL" id="UJO11596.1"/>
    </source>
</evidence>
<dbReference type="OrthoDB" id="3628960at2759"/>
<accession>A0A9Q8P3B8</accession>